<evidence type="ECO:0000313" key="5">
    <source>
        <dbReference type="EMBL" id="KGN59877.1"/>
    </source>
</evidence>
<reference evidence="5 6" key="2">
    <citation type="journal article" date="2009" name="PLoS ONE">
        <title>An integrated genetic and cytogenetic map of the cucumber genome.</title>
        <authorList>
            <person name="Ren Y."/>
            <person name="Zhang Z."/>
            <person name="Liu J."/>
            <person name="Staub J.E."/>
            <person name="Han Y."/>
            <person name="Cheng Z."/>
            <person name="Li X."/>
            <person name="Lu J."/>
            <person name="Miao H."/>
            <person name="Kang H."/>
            <person name="Xie B."/>
            <person name="Gu X."/>
            <person name="Wang X."/>
            <person name="Du Y."/>
            <person name="Jin W."/>
            <person name="Huang S."/>
        </authorList>
    </citation>
    <scope>NUCLEOTIDE SEQUENCE [LARGE SCALE GENOMIC DNA]</scope>
    <source>
        <strain evidence="6">cv. 9930</strain>
    </source>
</reference>
<name>A0A0A0LGD5_CUCSA</name>
<accession>A0A0A0LGD5</accession>
<evidence type="ECO:0000313" key="6">
    <source>
        <dbReference type="Proteomes" id="UP000029981"/>
    </source>
</evidence>
<dbReference type="GO" id="GO:0003924">
    <property type="term" value="F:GTPase activity"/>
    <property type="evidence" value="ECO:0007669"/>
    <property type="project" value="InterPro"/>
</dbReference>
<reference evidence="5 6" key="1">
    <citation type="journal article" date="2009" name="Nat. Genet.">
        <title>The genome of the cucumber, Cucumis sativus L.</title>
        <authorList>
            <person name="Huang S."/>
            <person name="Li R."/>
            <person name="Zhang Z."/>
            <person name="Li L."/>
            <person name="Gu X."/>
            <person name="Fan W."/>
            <person name="Lucas W.J."/>
            <person name="Wang X."/>
            <person name="Xie B."/>
            <person name="Ni P."/>
            <person name="Ren Y."/>
            <person name="Zhu H."/>
            <person name="Li J."/>
            <person name="Lin K."/>
            <person name="Jin W."/>
            <person name="Fei Z."/>
            <person name="Li G."/>
            <person name="Staub J."/>
            <person name="Kilian A."/>
            <person name="van der Vossen E.A."/>
            <person name="Wu Y."/>
            <person name="Guo J."/>
            <person name="He J."/>
            <person name="Jia Z."/>
            <person name="Ren Y."/>
            <person name="Tian G."/>
            <person name="Lu Y."/>
            <person name="Ruan J."/>
            <person name="Qian W."/>
            <person name="Wang M."/>
            <person name="Huang Q."/>
            <person name="Li B."/>
            <person name="Xuan Z."/>
            <person name="Cao J."/>
            <person name="Asan"/>
            <person name="Wu Z."/>
            <person name="Zhang J."/>
            <person name="Cai Q."/>
            <person name="Bai Y."/>
            <person name="Zhao B."/>
            <person name="Han Y."/>
            <person name="Li Y."/>
            <person name="Li X."/>
            <person name="Wang S."/>
            <person name="Shi Q."/>
            <person name="Liu S."/>
            <person name="Cho W.K."/>
            <person name="Kim J.Y."/>
            <person name="Xu Y."/>
            <person name="Heller-Uszynska K."/>
            <person name="Miao H."/>
            <person name="Cheng Z."/>
            <person name="Zhang S."/>
            <person name="Wu J."/>
            <person name="Yang Y."/>
            <person name="Kang H."/>
            <person name="Li M."/>
            <person name="Liang H."/>
            <person name="Ren X."/>
            <person name="Shi Z."/>
            <person name="Wen M."/>
            <person name="Jian M."/>
            <person name="Yang H."/>
            <person name="Zhang G."/>
            <person name="Yang Z."/>
            <person name="Chen R."/>
            <person name="Liu S."/>
            <person name="Li J."/>
            <person name="Ma L."/>
            <person name="Liu H."/>
            <person name="Zhou Y."/>
            <person name="Zhao J."/>
            <person name="Fang X."/>
            <person name="Li G."/>
            <person name="Fang L."/>
            <person name="Li Y."/>
            <person name="Liu D."/>
            <person name="Zheng H."/>
            <person name="Zhang Y."/>
            <person name="Qin N."/>
            <person name="Li Z."/>
            <person name="Yang G."/>
            <person name="Yang S."/>
            <person name="Bolund L."/>
            <person name="Kristiansen K."/>
            <person name="Zheng H."/>
            <person name="Li S."/>
            <person name="Zhang X."/>
            <person name="Yang H."/>
            <person name="Wang J."/>
            <person name="Sun R."/>
            <person name="Zhang B."/>
            <person name="Jiang S."/>
            <person name="Wang J."/>
            <person name="Du Y."/>
            <person name="Li S."/>
        </authorList>
    </citation>
    <scope>NUCLEOTIDE SEQUENCE [LARGE SCALE GENOMIC DNA]</scope>
    <source>
        <strain evidence="6">cv. 9930</strain>
    </source>
</reference>
<keyword evidence="6" id="KW-1185">Reference proteome</keyword>
<organism evidence="5 6">
    <name type="scientific">Cucumis sativus</name>
    <name type="common">Cucumber</name>
    <dbReference type="NCBI Taxonomy" id="3659"/>
    <lineage>
        <taxon>Eukaryota</taxon>
        <taxon>Viridiplantae</taxon>
        <taxon>Streptophyta</taxon>
        <taxon>Embryophyta</taxon>
        <taxon>Tracheophyta</taxon>
        <taxon>Spermatophyta</taxon>
        <taxon>Magnoliopsida</taxon>
        <taxon>eudicotyledons</taxon>
        <taxon>Gunneridae</taxon>
        <taxon>Pentapetalae</taxon>
        <taxon>rosids</taxon>
        <taxon>fabids</taxon>
        <taxon>Cucurbitales</taxon>
        <taxon>Cucurbitaceae</taxon>
        <taxon>Benincaseae</taxon>
        <taxon>Cucumis</taxon>
    </lineage>
</organism>
<evidence type="ECO:0000256" key="1">
    <source>
        <dbReference type="ARBA" id="ARBA00022741"/>
    </source>
</evidence>
<feature type="binding site" evidence="4">
    <location>
        <position position="63"/>
    </location>
    <ligand>
        <name>Mg(2+)</name>
        <dbReference type="ChEBI" id="CHEBI:18420"/>
    </ligand>
</feature>
<sequence>MKGSFFLLSPSPSIHLCAALRKKKEHPSYEQRWGLTFAKLFNRLFTKPEMRILMVGLDAAGKTTTIFYKL</sequence>
<dbReference type="GO" id="GO:0046872">
    <property type="term" value="F:metal ion binding"/>
    <property type="evidence" value="ECO:0007669"/>
    <property type="project" value="UniProtKB-KW"/>
</dbReference>
<dbReference type="Gramene" id="KGN59877">
    <property type="protein sequence ID" value="KGN59877"/>
    <property type="gene ID" value="Csa_3G851775"/>
</dbReference>
<keyword evidence="4" id="KW-0460">Magnesium</keyword>
<reference evidence="5 6" key="4">
    <citation type="journal article" date="2011" name="BMC Genomics">
        <title>RNA-Seq improves annotation of protein-coding genes in the cucumber genome.</title>
        <authorList>
            <person name="Li Z."/>
            <person name="Zhang Z."/>
            <person name="Yan P."/>
            <person name="Huang S."/>
            <person name="Fei Z."/>
            <person name="Lin K."/>
        </authorList>
    </citation>
    <scope>NUCLEOTIDE SEQUENCE [LARGE SCALE GENOMIC DNA]</scope>
    <source>
        <strain evidence="6">cv. 9930</strain>
    </source>
</reference>
<dbReference type="InterPro" id="IPR006689">
    <property type="entry name" value="Small_GTPase_ARF/SAR"/>
</dbReference>
<dbReference type="Pfam" id="PF00025">
    <property type="entry name" value="Arf"/>
    <property type="match status" value="1"/>
</dbReference>
<dbReference type="AlphaFoldDB" id="A0A0A0LGD5"/>
<dbReference type="Proteomes" id="UP000029981">
    <property type="component" value="Chromosome 3"/>
</dbReference>
<reference evidence="5 6" key="3">
    <citation type="journal article" date="2010" name="BMC Genomics">
        <title>Transcriptome sequencing and comparative analysis of cucumber flowers with different sex types.</title>
        <authorList>
            <person name="Guo S."/>
            <person name="Zheng Y."/>
            <person name="Joung J.G."/>
            <person name="Liu S."/>
            <person name="Zhang Z."/>
            <person name="Crasta O.R."/>
            <person name="Sobral B.W."/>
            <person name="Xu Y."/>
            <person name="Huang S."/>
            <person name="Fei Z."/>
        </authorList>
    </citation>
    <scope>NUCLEOTIDE SEQUENCE [LARGE SCALE GENOMIC DNA]</scope>
    <source>
        <strain evidence="6">cv. 9930</strain>
    </source>
</reference>
<feature type="binding site" evidence="3">
    <location>
        <begin position="56"/>
        <end position="63"/>
    </location>
    <ligand>
        <name>GTP</name>
        <dbReference type="ChEBI" id="CHEBI:37565"/>
    </ligand>
</feature>
<keyword evidence="4" id="KW-0479">Metal-binding</keyword>
<dbReference type="InterPro" id="IPR027417">
    <property type="entry name" value="P-loop_NTPase"/>
</dbReference>
<dbReference type="STRING" id="3659.A0A0A0LGD5"/>
<protein>
    <recommendedName>
        <fullName evidence="7">ADP-ribosylation factor</fullName>
    </recommendedName>
</protein>
<gene>
    <name evidence="5" type="ORF">Csa_3G851775</name>
</gene>
<proteinExistence type="predicted"/>
<evidence type="ECO:0000256" key="2">
    <source>
        <dbReference type="ARBA" id="ARBA00023134"/>
    </source>
</evidence>
<evidence type="ECO:0000256" key="4">
    <source>
        <dbReference type="PIRSR" id="PIRSR606689-2"/>
    </source>
</evidence>
<evidence type="ECO:0008006" key="7">
    <source>
        <dbReference type="Google" id="ProtNLM"/>
    </source>
</evidence>
<dbReference type="GO" id="GO:0005525">
    <property type="term" value="F:GTP binding"/>
    <property type="evidence" value="ECO:0007669"/>
    <property type="project" value="UniProtKB-KW"/>
</dbReference>
<dbReference type="SUPFAM" id="SSF52540">
    <property type="entry name" value="P-loop containing nucleoside triphosphate hydrolases"/>
    <property type="match status" value="1"/>
</dbReference>
<keyword evidence="2 3" id="KW-0342">GTP-binding</keyword>
<dbReference type="Gene3D" id="3.40.50.300">
    <property type="entry name" value="P-loop containing nucleotide triphosphate hydrolases"/>
    <property type="match status" value="1"/>
</dbReference>
<dbReference type="EMBL" id="CM002924">
    <property type="protein sequence ID" value="KGN59877.1"/>
    <property type="molecule type" value="Genomic_DNA"/>
</dbReference>
<keyword evidence="1 3" id="KW-0547">Nucleotide-binding</keyword>
<evidence type="ECO:0000256" key="3">
    <source>
        <dbReference type="PIRSR" id="PIRSR606689-1"/>
    </source>
</evidence>